<evidence type="ECO:0000313" key="15">
    <source>
        <dbReference type="Proteomes" id="UP000007564"/>
    </source>
</evidence>
<keyword evidence="6 13" id="KW-0949">S-adenosyl-L-methionine</keyword>
<keyword evidence="14" id="KW-0413">Isomerase</keyword>
<comment type="pathway">
    <text evidence="2 13">tRNA modification; tRNA-queuosine biosynthesis.</text>
</comment>
<dbReference type="NCBIfam" id="TIGR00113">
    <property type="entry name" value="queA"/>
    <property type="match status" value="1"/>
</dbReference>
<comment type="subcellular location">
    <subcellularLocation>
        <location evidence="1 13">Cytoplasm</location>
    </subcellularLocation>
</comment>
<dbReference type="KEGG" id="bbh:BN112_2096"/>
<comment type="function">
    <text evidence="13">Transfers and isomerizes the ribose moiety from AdoMet to the 7-aminomethyl group of 7-deazaguanine (preQ1-tRNA) to give epoxyqueuosine (oQ-tRNA).</text>
</comment>
<dbReference type="AlphaFoldDB" id="A0A0C6P3H6"/>
<dbReference type="InterPro" id="IPR036100">
    <property type="entry name" value="QueA_sf"/>
</dbReference>
<evidence type="ECO:0000256" key="12">
    <source>
        <dbReference type="ARBA" id="ARBA00076160"/>
    </source>
</evidence>
<evidence type="ECO:0000256" key="5">
    <source>
        <dbReference type="ARBA" id="ARBA00022679"/>
    </source>
</evidence>
<reference evidence="14 15" key="1">
    <citation type="journal article" date="2012" name="BMC Genomics">
        <title>Comparative genomics of the classical Bordetella subspecies: the evolution and exchange of virulence-associated diversity amongst closely related pathogens.</title>
        <authorList>
            <person name="Park J."/>
            <person name="Zhang Y."/>
            <person name="Buboltz A.M."/>
            <person name="Zhang X."/>
            <person name="Schuster S.C."/>
            <person name="Ahuja U."/>
            <person name="Liu M."/>
            <person name="Miller J.F."/>
            <person name="Sebaihia M."/>
            <person name="Bentley S.D."/>
            <person name="Parkhill J."/>
            <person name="Harvill E.T."/>
        </authorList>
    </citation>
    <scope>NUCLEOTIDE SEQUENCE [LARGE SCALE GENOMIC DNA]</scope>
    <source>
        <strain evidence="14 15">253</strain>
    </source>
</reference>
<dbReference type="HOGENOM" id="CLU_039110_1_0_4"/>
<protein>
    <recommendedName>
        <fullName evidence="11 13">S-adenosylmethionine:tRNA ribosyltransferase-isomerase</fullName>
        <ecNumber evidence="10 13">2.4.99.17</ecNumber>
    </recommendedName>
    <alternativeName>
        <fullName evidence="12 13">Queuosine biosynthesis protein QueA</fullName>
    </alternativeName>
</protein>
<evidence type="ECO:0000256" key="4">
    <source>
        <dbReference type="ARBA" id="ARBA00022490"/>
    </source>
</evidence>
<evidence type="ECO:0000256" key="13">
    <source>
        <dbReference type="HAMAP-Rule" id="MF_00113"/>
    </source>
</evidence>
<dbReference type="InterPro" id="IPR042119">
    <property type="entry name" value="QueA_dom2"/>
</dbReference>
<keyword evidence="5 13" id="KW-0808">Transferase</keyword>
<evidence type="ECO:0000313" key="14">
    <source>
        <dbReference type="EMBL" id="CCJ54013.1"/>
    </source>
</evidence>
<evidence type="ECO:0000256" key="6">
    <source>
        <dbReference type="ARBA" id="ARBA00022691"/>
    </source>
</evidence>
<evidence type="ECO:0000256" key="11">
    <source>
        <dbReference type="ARBA" id="ARBA00069325"/>
    </source>
</evidence>
<comment type="subunit">
    <text evidence="3 13">Monomer.</text>
</comment>
<comment type="catalytic activity">
    <reaction evidence="8 13">
        <text>7-aminomethyl-7-carbaguanosine(34) in tRNA + S-adenosyl-L-methionine = epoxyqueuosine(34) in tRNA + adenine + L-methionine + 2 H(+)</text>
        <dbReference type="Rhea" id="RHEA:32155"/>
        <dbReference type="Rhea" id="RHEA-COMP:10342"/>
        <dbReference type="Rhea" id="RHEA-COMP:18582"/>
        <dbReference type="ChEBI" id="CHEBI:15378"/>
        <dbReference type="ChEBI" id="CHEBI:16708"/>
        <dbReference type="ChEBI" id="CHEBI:57844"/>
        <dbReference type="ChEBI" id="CHEBI:59789"/>
        <dbReference type="ChEBI" id="CHEBI:82833"/>
        <dbReference type="ChEBI" id="CHEBI:194443"/>
        <dbReference type="EC" id="2.4.99.17"/>
    </reaction>
</comment>
<keyword evidence="4 13" id="KW-0963">Cytoplasm</keyword>
<dbReference type="GO" id="GO:0051075">
    <property type="term" value="F:S-adenosylmethionine:tRNA ribosyltransferase-isomerase activity"/>
    <property type="evidence" value="ECO:0007669"/>
    <property type="project" value="UniProtKB-EC"/>
</dbReference>
<dbReference type="Proteomes" id="UP000007564">
    <property type="component" value="Chromosome"/>
</dbReference>
<dbReference type="FunFam" id="3.40.1780.10:FF:000001">
    <property type="entry name" value="S-adenosylmethionine:tRNA ribosyltransferase-isomerase"/>
    <property type="match status" value="1"/>
</dbReference>
<dbReference type="EMBL" id="HE965806">
    <property type="protein sequence ID" value="CCJ54013.1"/>
    <property type="molecule type" value="Genomic_DNA"/>
</dbReference>
<evidence type="ECO:0000256" key="1">
    <source>
        <dbReference type="ARBA" id="ARBA00004496"/>
    </source>
</evidence>
<dbReference type="PANTHER" id="PTHR30307">
    <property type="entry name" value="S-ADENOSYLMETHIONINE:TRNA RIBOSYLTRANSFERASE-ISOMERASE"/>
    <property type="match status" value="1"/>
</dbReference>
<proteinExistence type="inferred from homology"/>
<dbReference type="HAMAP" id="MF_00113">
    <property type="entry name" value="QueA"/>
    <property type="match status" value="1"/>
</dbReference>
<evidence type="ECO:0000256" key="9">
    <source>
        <dbReference type="ARBA" id="ARBA00061210"/>
    </source>
</evidence>
<name>A0A0C6P3H6_BORBO</name>
<evidence type="ECO:0000256" key="2">
    <source>
        <dbReference type="ARBA" id="ARBA00004691"/>
    </source>
</evidence>
<keyword evidence="7 13" id="KW-0671">Queuosine biosynthesis</keyword>
<evidence type="ECO:0000256" key="3">
    <source>
        <dbReference type="ARBA" id="ARBA00011245"/>
    </source>
</evidence>
<comment type="similarity">
    <text evidence="9 13">Belongs to the QueA family.</text>
</comment>
<dbReference type="InterPro" id="IPR003699">
    <property type="entry name" value="QueA"/>
</dbReference>
<dbReference type="PANTHER" id="PTHR30307:SF0">
    <property type="entry name" value="S-ADENOSYLMETHIONINE:TRNA RIBOSYLTRANSFERASE-ISOMERASE"/>
    <property type="match status" value="1"/>
</dbReference>
<dbReference type="OrthoDB" id="9805933at2"/>
<dbReference type="GO" id="GO:0005737">
    <property type="term" value="C:cytoplasm"/>
    <property type="evidence" value="ECO:0007669"/>
    <property type="project" value="UniProtKB-SubCell"/>
</dbReference>
<dbReference type="UniPathway" id="UPA00392"/>
<dbReference type="Pfam" id="PF02547">
    <property type="entry name" value="Queuosine_synth"/>
    <property type="match status" value="1"/>
</dbReference>
<gene>
    <name evidence="13 14" type="primary">queA</name>
    <name evidence="14" type="ORF">BN112_2096</name>
</gene>
<organism evidence="14 15">
    <name type="scientific">Bordetella bronchiseptica 253</name>
    <dbReference type="NCBI Taxonomy" id="568707"/>
    <lineage>
        <taxon>Bacteria</taxon>
        <taxon>Pseudomonadati</taxon>
        <taxon>Pseudomonadota</taxon>
        <taxon>Betaproteobacteria</taxon>
        <taxon>Burkholderiales</taxon>
        <taxon>Alcaligenaceae</taxon>
        <taxon>Bordetella</taxon>
    </lineage>
</organism>
<dbReference type="Gene3D" id="2.40.10.240">
    <property type="entry name" value="QueA-like"/>
    <property type="match status" value="1"/>
</dbReference>
<accession>A0A0C6P3H6</accession>
<dbReference type="Gene3D" id="3.40.1780.10">
    <property type="entry name" value="QueA-like"/>
    <property type="match status" value="1"/>
</dbReference>
<dbReference type="EC" id="2.4.99.17" evidence="10 13"/>
<evidence type="ECO:0000256" key="8">
    <source>
        <dbReference type="ARBA" id="ARBA00052751"/>
    </source>
</evidence>
<evidence type="ECO:0000256" key="10">
    <source>
        <dbReference type="ARBA" id="ARBA00066503"/>
    </source>
</evidence>
<evidence type="ECO:0000256" key="7">
    <source>
        <dbReference type="ARBA" id="ARBA00022785"/>
    </source>
</evidence>
<dbReference type="SUPFAM" id="SSF111337">
    <property type="entry name" value="QueA-like"/>
    <property type="match status" value="1"/>
</dbReference>
<sequence length="357" mass="38781">MAAAFHRTYRVPTPLTLADFDYHLPPELIAQSPAAERGGSRLLHLDAASRLHDRRFPDLAGLLRPHDLLVFNDTRVIKARLTGRKATGGKVEVLVERITAPDRALAHVRASKSPGPGMRLRLAEAFEAEVLGREGELFDLRFPAPVLDLLDAHGATPLPPYITHAADAADERRYQTVYAREPGAVAAPTAGLHFDQPMLEQLAAQGVQRAFVTLHVGAGTFQPVRVQNLAEHIMHAEWYTVPEATVAAIARARAHGGRIVAVGTTSVRALESAAAQAQDGPLAAAQGDTRLFITPGYRYRIVDALLTNFHLPQSTLLMLVSALAGVEPIRRAYAHAVAGRYRFFSYGDAMFIETPAP</sequence>
<dbReference type="RefSeq" id="WP_015064321.1">
    <property type="nucleotide sequence ID" value="NC_019382.1"/>
</dbReference>
<dbReference type="GO" id="GO:0008616">
    <property type="term" value="P:tRNA queuosine(34) biosynthetic process"/>
    <property type="evidence" value="ECO:0007669"/>
    <property type="project" value="UniProtKB-UniRule"/>
</dbReference>
<dbReference type="InterPro" id="IPR042118">
    <property type="entry name" value="QueA_dom1"/>
</dbReference>
<dbReference type="NCBIfam" id="NF001140">
    <property type="entry name" value="PRK00147.1"/>
    <property type="match status" value="1"/>
</dbReference>